<dbReference type="OrthoDB" id="9795011at2"/>
<dbReference type="PROSITE" id="PS01081">
    <property type="entry name" value="HTH_TETR_1"/>
    <property type="match status" value="1"/>
</dbReference>
<dbReference type="PROSITE" id="PS50977">
    <property type="entry name" value="HTH_TETR_2"/>
    <property type="match status" value="1"/>
</dbReference>
<evidence type="ECO:0000256" key="3">
    <source>
        <dbReference type="ARBA" id="ARBA00023163"/>
    </source>
</evidence>
<dbReference type="Proteomes" id="UP000215374">
    <property type="component" value="Chromosome 1"/>
</dbReference>
<dbReference type="Gene3D" id="1.10.357.10">
    <property type="entry name" value="Tetracycline Repressor, domain 2"/>
    <property type="match status" value="1"/>
</dbReference>
<feature type="DNA-binding region" description="H-T-H motif" evidence="4">
    <location>
        <begin position="28"/>
        <end position="47"/>
    </location>
</feature>
<dbReference type="EMBL" id="LT906467">
    <property type="protein sequence ID" value="SNV66622.1"/>
    <property type="molecule type" value="Genomic_DNA"/>
</dbReference>
<evidence type="ECO:0000313" key="7">
    <source>
        <dbReference type="EMBL" id="SNV66622.1"/>
    </source>
</evidence>
<evidence type="ECO:0000256" key="4">
    <source>
        <dbReference type="PROSITE-ProRule" id="PRU00335"/>
    </source>
</evidence>
<dbReference type="Proteomes" id="UP000028780">
    <property type="component" value="Chromosome"/>
</dbReference>
<accession>A0A076NM85</accession>
<evidence type="ECO:0000259" key="5">
    <source>
        <dbReference type="PROSITE" id="PS50977"/>
    </source>
</evidence>
<feature type="domain" description="HTH tetR-type" evidence="5">
    <location>
        <begin position="6"/>
        <end position="65"/>
    </location>
</feature>
<evidence type="ECO:0000313" key="9">
    <source>
        <dbReference type="Proteomes" id="UP000215374"/>
    </source>
</evidence>
<dbReference type="eggNOG" id="COG1309">
    <property type="taxonomic scope" value="Bacteria"/>
</dbReference>
<organism evidence="6 8">
    <name type="scientific">Corynebacterium imitans</name>
    <dbReference type="NCBI Taxonomy" id="156978"/>
    <lineage>
        <taxon>Bacteria</taxon>
        <taxon>Bacillati</taxon>
        <taxon>Actinomycetota</taxon>
        <taxon>Actinomycetes</taxon>
        <taxon>Mycobacteriales</taxon>
        <taxon>Corynebacteriaceae</taxon>
        <taxon>Corynebacterium</taxon>
    </lineage>
</organism>
<dbReference type="SUPFAM" id="SSF46689">
    <property type="entry name" value="Homeodomain-like"/>
    <property type="match status" value="1"/>
</dbReference>
<dbReference type="InterPro" id="IPR001647">
    <property type="entry name" value="HTH_TetR"/>
</dbReference>
<reference evidence="7 9" key="2">
    <citation type="submission" date="2017-06" db="EMBL/GenBank/DDBJ databases">
        <authorList>
            <consortium name="Pathogen Informatics"/>
        </authorList>
    </citation>
    <scope>NUCLEOTIDE SEQUENCE [LARGE SCALE GENOMIC DNA]</scope>
    <source>
        <strain evidence="7 9">NCTC13015</strain>
    </source>
</reference>
<dbReference type="GO" id="GO:0000976">
    <property type="term" value="F:transcription cis-regulatory region binding"/>
    <property type="evidence" value="ECO:0007669"/>
    <property type="project" value="TreeGrafter"/>
</dbReference>
<dbReference type="InterPro" id="IPR050109">
    <property type="entry name" value="HTH-type_TetR-like_transc_reg"/>
</dbReference>
<dbReference type="HOGENOM" id="CLU_069356_17_3_11"/>
<dbReference type="InterPro" id="IPR009057">
    <property type="entry name" value="Homeodomain-like_sf"/>
</dbReference>
<dbReference type="GO" id="GO:0003700">
    <property type="term" value="F:DNA-binding transcription factor activity"/>
    <property type="evidence" value="ECO:0007669"/>
    <property type="project" value="TreeGrafter"/>
</dbReference>
<dbReference type="AlphaFoldDB" id="A0A076NM85"/>
<evidence type="ECO:0000313" key="6">
    <source>
        <dbReference type="EMBL" id="AIJ33306.1"/>
    </source>
</evidence>
<dbReference type="STRING" id="156978.CIMIT_04810"/>
<gene>
    <name evidence="6" type="ORF">CIMIT_04810</name>
    <name evidence="7" type="ORF">SAMEA4535761_01027</name>
</gene>
<name>A0A076NM85_9CORY</name>
<dbReference type="SUPFAM" id="SSF48498">
    <property type="entry name" value="Tetracyclin repressor-like, C-terminal domain"/>
    <property type="match status" value="1"/>
</dbReference>
<dbReference type="EMBL" id="CP009211">
    <property type="protein sequence ID" value="AIJ33306.1"/>
    <property type="molecule type" value="Genomic_DNA"/>
</dbReference>
<dbReference type="KEGG" id="cii:CIMIT_04810"/>
<dbReference type="PANTHER" id="PTHR30055:SF234">
    <property type="entry name" value="HTH-TYPE TRANSCRIPTIONAL REGULATOR BETI"/>
    <property type="match status" value="1"/>
</dbReference>
<evidence type="ECO:0000313" key="8">
    <source>
        <dbReference type="Proteomes" id="UP000028780"/>
    </source>
</evidence>
<dbReference type="Pfam" id="PF00440">
    <property type="entry name" value="TetR_N"/>
    <property type="match status" value="1"/>
</dbReference>
<keyword evidence="3" id="KW-0804">Transcription</keyword>
<protein>
    <submittedName>
        <fullName evidence="7">HTH-type transcriptional regulator</fullName>
    </submittedName>
</protein>
<keyword evidence="8" id="KW-1185">Reference proteome</keyword>
<dbReference type="InterPro" id="IPR036271">
    <property type="entry name" value="Tet_transcr_reg_TetR-rel_C_sf"/>
</dbReference>
<dbReference type="InterPro" id="IPR023772">
    <property type="entry name" value="DNA-bd_HTH_TetR-type_CS"/>
</dbReference>
<evidence type="ECO:0000256" key="1">
    <source>
        <dbReference type="ARBA" id="ARBA00023015"/>
    </source>
</evidence>
<proteinExistence type="predicted"/>
<evidence type="ECO:0000256" key="2">
    <source>
        <dbReference type="ARBA" id="ARBA00023125"/>
    </source>
</evidence>
<sequence>MRKDAAENHKALVEAATTLIAQMGPKVSLRTIAKEAEVGVATASRHFPTKDDLYRAVLENIIDKMRAIVDKHVPRLPGAPEATWRCAITEMVDNGFPAVGQEFLPVFAPHMGQEERNILIEKVKALYRPLLTEAKKYGLCPGDLDVLDFHFGIITLSRPLPTIAEEVFARSRGCLVDVFIDGLRAQAEGSQSNHSQSTIV</sequence>
<dbReference type="RefSeq" id="WP_051904804.1">
    <property type="nucleotide sequence ID" value="NZ_CP009211.1"/>
</dbReference>
<keyword evidence="2 4" id="KW-0238">DNA-binding</keyword>
<reference evidence="6 8" key="1">
    <citation type="submission" date="2014-08" db="EMBL/GenBank/DDBJ databases">
        <title>Complete genome sequence of Corynebacterium imitans DSM 44264, isolated from a five-month-old boy with suspected pharyngeal diphtheria.</title>
        <authorList>
            <person name="Mollmann S."/>
            <person name="Albersmeier A."/>
            <person name="Ruckert C."/>
            <person name="Tauch A."/>
        </authorList>
    </citation>
    <scope>NUCLEOTIDE SEQUENCE [LARGE SCALE GENOMIC DNA]</scope>
    <source>
        <strain evidence="6 8">DSM 44264</strain>
    </source>
</reference>
<dbReference type="PANTHER" id="PTHR30055">
    <property type="entry name" value="HTH-TYPE TRANSCRIPTIONAL REGULATOR RUTR"/>
    <property type="match status" value="1"/>
</dbReference>
<keyword evidence="1" id="KW-0805">Transcription regulation</keyword>